<keyword evidence="1" id="KW-0175">Coiled coil</keyword>
<proteinExistence type="predicted"/>
<dbReference type="Proteomes" id="UP000323717">
    <property type="component" value="Unassembled WGS sequence"/>
</dbReference>
<dbReference type="RefSeq" id="WP_149967900.1">
    <property type="nucleotide sequence ID" value="NZ_JAHYNU010000029.1"/>
</dbReference>
<name>A0A5M5CBL4_BACOV</name>
<accession>A0A5M5CBL4</accession>
<protein>
    <recommendedName>
        <fullName evidence="4">Tetratricopeptide repeat protein</fullName>
    </recommendedName>
</protein>
<dbReference type="EMBL" id="VWLE01000062">
    <property type="protein sequence ID" value="KAA3953171.1"/>
    <property type="molecule type" value="Genomic_DNA"/>
</dbReference>
<sequence>MNILNIFLGSSKDLMYARKHIGNIIRRLNDQWMEKGVRIRLCVWEDFRTEYEDKSKQQEYIDELVLPSHICIFLYDNRINPYTQKELNAKIGQDLSAVTVYHIPNKDGVWNEAVDVDTMLKNQNITPNDVSNINDIDALIESLVSRYIVGKGWDNGSAVTMETKYLYTTIPWDLSKEVDAYEDAVRSIDGIAQEFLSIRLVLHPKKDIHLLEQTDHYIPLLKEKVSESDLVEFAKAQELQHANPDKRPVISLFTRGAIFKSEVNAEFARLIEGKDLFSVRVNPPYDTVKWRLLCWLLRVKTNFIASVDMTCFQFKNHFLYYFGKPVVSLTEFDPSGDADKISEELEAKKEEIVGKGVSMDKSEIVELQNLLSEKQFLECKLKMVVVKVTNQWLLESIQFKAEEVANLDSKCFGHKLALQENMLDNTIEQARAILDSWKEALDALNKEEDELEGQLLEVNREKARTIANQIKDICLKKEKLIKNLVEKKQMPPVELLATQIYIVGLFDTFIKETAQPQEEDELYFRIFKDADTFGYLSPQVEMARLNYGNAFSRKKDHKDAYECYIKAIRNLGCFPDNNVMLRHLKTHAYISAIQTLLDIDFRQNTIWRLLKDLQQMLESWKSAGYDCIAEEGAYYAALIRSTTSDFASSHEMVEEAEKVFEEAGSGSRVPVNHEFYHEVLCYLPANIAGYYIDKFEEWGYKTEAGSYIKKCNILCERTIENALRLQKEDRLMSMEMQGRAYHQLGFLAANLPSNYWMQAKDYYAKAYNLRLQILRISNAASDAASLAETAVNIGALYLQMVKVDLFCNCNANVIDVFSITMRYAETAVNIYQKLMHHGEEESELCYYRAIQLKGSIIYQYAECGYPTANKSEGIRLLQEAYDWNQKHYENTYCDVFEGVAGVILRHEGLI</sequence>
<evidence type="ECO:0000256" key="1">
    <source>
        <dbReference type="SAM" id="Coils"/>
    </source>
</evidence>
<organism evidence="2 3">
    <name type="scientific">Bacteroides ovatus</name>
    <dbReference type="NCBI Taxonomy" id="28116"/>
    <lineage>
        <taxon>Bacteria</taxon>
        <taxon>Pseudomonadati</taxon>
        <taxon>Bacteroidota</taxon>
        <taxon>Bacteroidia</taxon>
        <taxon>Bacteroidales</taxon>
        <taxon>Bacteroidaceae</taxon>
        <taxon>Bacteroides</taxon>
    </lineage>
</organism>
<comment type="caution">
    <text evidence="2">The sequence shown here is derived from an EMBL/GenBank/DDBJ whole genome shotgun (WGS) entry which is preliminary data.</text>
</comment>
<evidence type="ECO:0000313" key="3">
    <source>
        <dbReference type="Proteomes" id="UP000323717"/>
    </source>
</evidence>
<evidence type="ECO:0008006" key="4">
    <source>
        <dbReference type="Google" id="ProtNLM"/>
    </source>
</evidence>
<gene>
    <name evidence="2" type="ORF">F3D71_06760</name>
</gene>
<evidence type="ECO:0000313" key="2">
    <source>
        <dbReference type="EMBL" id="KAA3953171.1"/>
    </source>
</evidence>
<dbReference type="AlphaFoldDB" id="A0A5M5CBL4"/>
<feature type="coiled-coil region" evidence="1">
    <location>
        <begin position="427"/>
        <end position="464"/>
    </location>
</feature>
<reference evidence="2 3" key="1">
    <citation type="journal article" date="2019" name="Nat. Med.">
        <title>A library of human gut bacterial isolates paired with longitudinal multiomics data enables mechanistic microbiome research.</title>
        <authorList>
            <person name="Poyet M."/>
            <person name="Groussin M."/>
            <person name="Gibbons S.M."/>
            <person name="Avila-Pacheco J."/>
            <person name="Jiang X."/>
            <person name="Kearney S.M."/>
            <person name="Perrotta A.R."/>
            <person name="Berdy B."/>
            <person name="Zhao S."/>
            <person name="Lieberman T.D."/>
            <person name="Swanson P.K."/>
            <person name="Smith M."/>
            <person name="Roesemann S."/>
            <person name="Alexander J.E."/>
            <person name="Rich S.A."/>
            <person name="Livny J."/>
            <person name="Vlamakis H."/>
            <person name="Clish C."/>
            <person name="Bullock K."/>
            <person name="Deik A."/>
            <person name="Scott J."/>
            <person name="Pierce K.A."/>
            <person name="Xavier R.J."/>
            <person name="Alm E.J."/>
        </authorList>
    </citation>
    <scope>NUCLEOTIDE SEQUENCE [LARGE SCALE GENOMIC DNA]</scope>
    <source>
        <strain evidence="2 3">BIOML-A163</strain>
    </source>
</reference>